<feature type="transmembrane region" description="Helical" evidence="6">
    <location>
        <begin position="196"/>
        <end position="216"/>
    </location>
</feature>
<feature type="transmembrane region" description="Helical" evidence="6">
    <location>
        <begin position="22"/>
        <end position="43"/>
    </location>
</feature>
<feature type="domain" description="EamA" evidence="7">
    <location>
        <begin position="161"/>
        <end position="294"/>
    </location>
</feature>
<dbReference type="AlphaFoldDB" id="A0A839STJ6"/>
<dbReference type="InterPro" id="IPR000620">
    <property type="entry name" value="EamA_dom"/>
</dbReference>
<keyword evidence="4 6" id="KW-1133">Transmembrane helix</keyword>
<keyword evidence="9" id="KW-1185">Reference proteome</keyword>
<dbReference type="SUPFAM" id="SSF103481">
    <property type="entry name" value="Multidrug resistance efflux transporter EmrE"/>
    <property type="match status" value="2"/>
</dbReference>
<dbReference type="EMBL" id="JACHXA010000003">
    <property type="protein sequence ID" value="MBB3065074.1"/>
    <property type="molecule type" value="Genomic_DNA"/>
</dbReference>
<feature type="transmembrane region" description="Helical" evidence="6">
    <location>
        <begin position="80"/>
        <end position="98"/>
    </location>
</feature>
<dbReference type="Proteomes" id="UP000581135">
    <property type="component" value="Unassembled WGS sequence"/>
</dbReference>
<feature type="domain" description="EamA" evidence="7">
    <location>
        <begin position="22"/>
        <end position="150"/>
    </location>
</feature>
<dbReference type="PANTHER" id="PTHR32322:SF2">
    <property type="entry name" value="EAMA DOMAIN-CONTAINING PROTEIN"/>
    <property type="match status" value="1"/>
</dbReference>
<feature type="transmembrane region" description="Helical" evidence="6">
    <location>
        <begin position="49"/>
        <end position="68"/>
    </location>
</feature>
<sequence length="308" mass="31807">MTTTNPDSGHPPNLANRLDGRVWALIAASSLGLNTTLASLAYGLGATPLLIAAVRALVAACILGFWLRSRGMLAFHPRDWKALFVATLATTGVSLGYLGSVFFIPVSLAAIIFYTFPLVVAGANALIERRMPTAGESGLFLLAFAGLVLAIGPSFQSLDWRGIALAGLASTSSATLFIVAARRLGHLNDLAVSFQINLFGGGVVALGALALFPSMLVLPGNVAGVALIGAICLAYLVGVTTLFTAVKQAGPAKTALFFNIEPLVSIALAFLLLGERFSGPQLLGGACVITALMLGSLQRAHRPLPPTA</sequence>
<dbReference type="GO" id="GO:0016020">
    <property type="term" value="C:membrane"/>
    <property type="evidence" value="ECO:0007669"/>
    <property type="project" value="UniProtKB-SubCell"/>
</dbReference>
<comment type="caution">
    <text evidence="8">The sequence shown here is derived from an EMBL/GenBank/DDBJ whole genome shotgun (WGS) entry which is preliminary data.</text>
</comment>
<comment type="similarity">
    <text evidence="2">Belongs to the EamA transporter family.</text>
</comment>
<evidence type="ECO:0000256" key="2">
    <source>
        <dbReference type="ARBA" id="ARBA00007362"/>
    </source>
</evidence>
<dbReference type="RefSeq" id="WP_183415882.1">
    <property type="nucleotide sequence ID" value="NZ_JACHXA010000003.1"/>
</dbReference>
<reference evidence="8 9" key="1">
    <citation type="submission" date="2020-08" db="EMBL/GenBank/DDBJ databases">
        <title>Genomic Encyclopedia of Type Strains, Phase III (KMG-III): the genomes of soil and plant-associated and newly described type strains.</title>
        <authorList>
            <person name="Whitman W."/>
        </authorList>
    </citation>
    <scope>NUCLEOTIDE SEQUENCE [LARGE SCALE GENOMIC DNA]</scope>
    <source>
        <strain evidence="8 9">CECT 8803</strain>
    </source>
</reference>
<name>A0A839STJ6_9PROT</name>
<feature type="transmembrane region" description="Helical" evidence="6">
    <location>
        <begin position="162"/>
        <end position="184"/>
    </location>
</feature>
<feature type="transmembrane region" description="Helical" evidence="6">
    <location>
        <begin position="104"/>
        <end position="127"/>
    </location>
</feature>
<protein>
    <submittedName>
        <fullName evidence="8">Drug/metabolite transporter (DMT)-like permease</fullName>
    </submittedName>
</protein>
<accession>A0A839STJ6</accession>
<comment type="subcellular location">
    <subcellularLocation>
        <location evidence="1">Membrane</location>
        <topology evidence="1">Multi-pass membrane protein</topology>
    </subcellularLocation>
</comment>
<keyword evidence="5 6" id="KW-0472">Membrane</keyword>
<dbReference type="PANTHER" id="PTHR32322">
    <property type="entry name" value="INNER MEMBRANE TRANSPORTER"/>
    <property type="match status" value="1"/>
</dbReference>
<dbReference type="Pfam" id="PF00892">
    <property type="entry name" value="EamA"/>
    <property type="match status" value="2"/>
</dbReference>
<proteinExistence type="inferred from homology"/>
<evidence type="ECO:0000256" key="5">
    <source>
        <dbReference type="ARBA" id="ARBA00023136"/>
    </source>
</evidence>
<dbReference type="InterPro" id="IPR037185">
    <property type="entry name" value="EmrE-like"/>
</dbReference>
<evidence type="ECO:0000256" key="4">
    <source>
        <dbReference type="ARBA" id="ARBA00022989"/>
    </source>
</evidence>
<organism evidence="8 9">
    <name type="scientific">Limibacillus halophilus</name>
    <dbReference type="NCBI Taxonomy" id="1579333"/>
    <lineage>
        <taxon>Bacteria</taxon>
        <taxon>Pseudomonadati</taxon>
        <taxon>Pseudomonadota</taxon>
        <taxon>Alphaproteobacteria</taxon>
        <taxon>Rhodospirillales</taxon>
        <taxon>Rhodovibrionaceae</taxon>
        <taxon>Limibacillus</taxon>
    </lineage>
</organism>
<evidence type="ECO:0000256" key="1">
    <source>
        <dbReference type="ARBA" id="ARBA00004141"/>
    </source>
</evidence>
<evidence type="ECO:0000256" key="3">
    <source>
        <dbReference type="ARBA" id="ARBA00022692"/>
    </source>
</evidence>
<feature type="transmembrane region" description="Helical" evidence="6">
    <location>
        <begin position="139"/>
        <end position="156"/>
    </location>
</feature>
<evidence type="ECO:0000313" key="8">
    <source>
        <dbReference type="EMBL" id="MBB3065074.1"/>
    </source>
</evidence>
<feature type="transmembrane region" description="Helical" evidence="6">
    <location>
        <begin position="222"/>
        <end position="243"/>
    </location>
</feature>
<evidence type="ECO:0000256" key="6">
    <source>
        <dbReference type="SAM" id="Phobius"/>
    </source>
</evidence>
<gene>
    <name evidence="8" type="ORF">FHR98_001353</name>
</gene>
<evidence type="ECO:0000259" key="7">
    <source>
        <dbReference type="Pfam" id="PF00892"/>
    </source>
</evidence>
<evidence type="ECO:0000313" key="9">
    <source>
        <dbReference type="Proteomes" id="UP000581135"/>
    </source>
</evidence>
<dbReference type="InterPro" id="IPR050638">
    <property type="entry name" value="AA-Vitamin_Transporters"/>
</dbReference>
<feature type="transmembrane region" description="Helical" evidence="6">
    <location>
        <begin position="255"/>
        <end position="273"/>
    </location>
</feature>
<keyword evidence="3 6" id="KW-0812">Transmembrane</keyword>